<evidence type="ECO:0000313" key="1">
    <source>
        <dbReference type="EMBL" id="HGW91438.1"/>
    </source>
</evidence>
<sequence length="278" mass="32735">MINRRDFLKISGAYILTGLFSKVLGGELEHSFKDNFWKGNSFKQRTVDLSEINRDIIKARIDGRWREYKIIELPDEFMKWNIERRLETLENIKKGIPPDFAGPHSGMVASYGERRKDSLFTLNNAVKGIGFVPKKEFIKDMIKYMEETYESKMDVKLEFLKKIYNEPEKLNKKIQSSLELYTTEDFETHTFLNLMKNPVATIVFLDIPSYEIRTIARVIHPDDKSVDDYERDCVRYTNLIHSYFHGKFEKDFIGLLFYVIEVFDNSPGRKNALGKKLR</sequence>
<name>A0A7C4UFU6_UNCW3</name>
<proteinExistence type="predicted"/>
<organism evidence="1">
    <name type="scientific">candidate division WOR-3 bacterium</name>
    <dbReference type="NCBI Taxonomy" id="2052148"/>
    <lineage>
        <taxon>Bacteria</taxon>
        <taxon>Bacteria division WOR-3</taxon>
    </lineage>
</organism>
<gene>
    <name evidence="1" type="ORF">ENV67_02725</name>
</gene>
<accession>A0A7C4UFU6</accession>
<reference evidence="1" key="1">
    <citation type="journal article" date="2020" name="mSystems">
        <title>Genome- and Community-Level Interaction Insights into Carbon Utilization and Element Cycling Functions of Hydrothermarchaeota in Hydrothermal Sediment.</title>
        <authorList>
            <person name="Zhou Z."/>
            <person name="Liu Y."/>
            <person name="Xu W."/>
            <person name="Pan J."/>
            <person name="Luo Z.H."/>
            <person name="Li M."/>
        </authorList>
    </citation>
    <scope>NUCLEOTIDE SEQUENCE [LARGE SCALE GENOMIC DNA]</scope>
    <source>
        <strain evidence="1">SpSt-780</strain>
    </source>
</reference>
<protein>
    <submittedName>
        <fullName evidence="1">Uncharacterized protein</fullName>
    </submittedName>
</protein>
<comment type="caution">
    <text evidence="1">The sequence shown here is derived from an EMBL/GenBank/DDBJ whole genome shotgun (WGS) entry which is preliminary data.</text>
</comment>
<dbReference type="AlphaFoldDB" id="A0A7C4UFU6"/>
<dbReference type="EMBL" id="DTHG01000031">
    <property type="protein sequence ID" value="HGW91438.1"/>
    <property type="molecule type" value="Genomic_DNA"/>
</dbReference>